<proteinExistence type="inferred from homology"/>
<dbReference type="PANTHER" id="PTHR11806:SF2">
    <property type="entry name" value="METHYLENETETRAHYDROFOLATE--TRNA-(URACIL-5-)-METHYLTRANSFERASE TRMFO"/>
    <property type="match status" value="1"/>
</dbReference>
<comment type="catalytic activity">
    <reaction evidence="10">
        <text>uridine(54) in tRNA + (6R)-5,10-methylene-5,6,7,8-tetrahydrofolate + NADPH + H(+) = 5-methyluridine(54) in tRNA + (6S)-5,6,7,8-tetrahydrofolate + NADP(+)</text>
        <dbReference type="Rhea" id="RHEA:62372"/>
        <dbReference type="Rhea" id="RHEA-COMP:10167"/>
        <dbReference type="Rhea" id="RHEA-COMP:10193"/>
        <dbReference type="ChEBI" id="CHEBI:15378"/>
        <dbReference type="ChEBI" id="CHEBI:15636"/>
        <dbReference type="ChEBI" id="CHEBI:57453"/>
        <dbReference type="ChEBI" id="CHEBI:57783"/>
        <dbReference type="ChEBI" id="CHEBI:58349"/>
        <dbReference type="ChEBI" id="CHEBI:65315"/>
        <dbReference type="ChEBI" id="CHEBI:74447"/>
        <dbReference type="EC" id="2.1.1.74"/>
    </reaction>
</comment>
<dbReference type="EC" id="2.1.1.74" evidence="10"/>
<dbReference type="PANTHER" id="PTHR11806">
    <property type="entry name" value="GLUCOSE INHIBITED DIVISION PROTEIN A"/>
    <property type="match status" value="1"/>
</dbReference>
<keyword evidence="5 10" id="KW-0808">Transferase</keyword>
<dbReference type="GO" id="GO:0047151">
    <property type="term" value="F:tRNA (uracil(54)-C5)-methyltransferase activity, 5,10-methylenetetrahydrofolate-dependent"/>
    <property type="evidence" value="ECO:0007669"/>
    <property type="project" value="UniProtKB-UniRule"/>
</dbReference>
<dbReference type="SUPFAM" id="SSF51905">
    <property type="entry name" value="FAD/NAD(P)-binding domain"/>
    <property type="match status" value="1"/>
</dbReference>
<dbReference type="GO" id="GO:0005829">
    <property type="term" value="C:cytosol"/>
    <property type="evidence" value="ECO:0007669"/>
    <property type="project" value="TreeGrafter"/>
</dbReference>
<evidence type="ECO:0000256" key="1">
    <source>
        <dbReference type="ARBA" id="ARBA00001974"/>
    </source>
</evidence>
<evidence type="ECO:0000313" key="12">
    <source>
        <dbReference type="EMBL" id="HJG31000.1"/>
    </source>
</evidence>
<keyword evidence="9 10" id="KW-0520">NAD</keyword>
<dbReference type="AlphaFoldDB" id="A0A921LRH1"/>
<evidence type="ECO:0000313" key="13">
    <source>
        <dbReference type="Proteomes" id="UP000746751"/>
    </source>
</evidence>
<dbReference type="HAMAP" id="MF_01037">
    <property type="entry name" value="TrmFO"/>
    <property type="match status" value="1"/>
</dbReference>
<keyword evidence="6 10" id="KW-0819">tRNA processing</keyword>
<dbReference type="NCBIfam" id="NF003739">
    <property type="entry name" value="PRK05335.1"/>
    <property type="match status" value="1"/>
</dbReference>
<keyword evidence="4 10" id="KW-0285">Flavoprotein</keyword>
<dbReference type="GO" id="GO:0030488">
    <property type="term" value="P:tRNA methylation"/>
    <property type="evidence" value="ECO:0007669"/>
    <property type="project" value="TreeGrafter"/>
</dbReference>
<sequence>MENKMVTVVGGGLAGSECACQLADRGIAVRLYEMRPQVSSPAHHTGQLAELVCSNSFKSTRPDSAAGLLKDELRRMGSILLSCAERAAVPAGGALAVDRTEFSRLVEQEVATRPLITVVHEEVTDIPEGAVVIAAGPLCSPALSSKVIDLVGGDSLSFFDAAAPIVDASTLDMDILFRQSRYDDAQVGDYLNAPMNKEEYEAFIDALVNAERVVLKDFEGGDLFQACQPAEEVARTGKDAIRFGAMKPVGLTDPRTGRRPWAAVQLRAENAQGTAYNLVGFQTNLTFGEQKRVFRMIPGLERAEFFRYGVMHRNTFVDAPHVLDRTFRIPGTSVRLAGQITGTEGYTEAIASGLLAALNTYADLEGIDGVSLPVTGAFGALVAYATDPATSGYQPMHVNFGLVPPLEDGRRRSKRDRYAAYAERAANDLSAYCASRPDLFGQRPVR</sequence>
<feature type="domain" description="MnmG N-terminal" evidence="11">
    <location>
        <begin position="6"/>
        <end position="366"/>
    </location>
</feature>
<evidence type="ECO:0000256" key="8">
    <source>
        <dbReference type="ARBA" id="ARBA00022857"/>
    </source>
</evidence>
<comment type="similarity">
    <text evidence="10">Belongs to the MnmG family. TrmFO subfamily.</text>
</comment>
<reference evidence="12" key="2">
    <citation type="submission" date="2021-09" db="EMBL/GenBank/DDBJ databases">
        <authorList>
            <person name="Gilroy R."/>
        </authorList>
    </citation>
    <scope>NUCLEOTIDE SEQUENCE</scope>
    <source>
        <strain evidence="12">ChiGjej2B2-7701</strain>
    </source>
</reference>
<dbReference type="InterPro" id="IPR002218">
    <property type="entry name" value="MnmG-rel"/>
</dbReference>
<name>A0A921LRH1_9ACTN</name>
<dbReference type="GO" id="GO:0002098">
    <property type="term" value="P:tRNA wobble uridine modification"/>
    <property type="evidence" value="ECO:0007669"/>
    <property type="project" value="TreeGrafter"/>
</dbReference>
<comment type="catalytic activity">
    <reaction evidence="10">
        <text>uridine(54) in tRNA + (6R)-5,10-methylene-5,6,7,8-tetrahydrofolate + NADH + H(+) = 5-methyluridine(54) in tRNA + (6S)-5,6,7,8-tetrahydrofolate + NAD(+)</text>
        <dbReference type="Rhea" id="RHEA:16873"/>
        <dbReference type="Rhea" id="RHEA-COMP:10167"/>
        <dbReference type="Rhea" id="RHEA-COMP:10193"/>
        <dbReference type="ChEBI" id="CHEBI:15378"/>
        <dbReference type="ChEBI" id="CHEBI:15636"/>
        <dbReference type="ChEBI" id="CHEBI:57453"/>
        <dbReference type="ChEBI" id="CHEBI:57540"/>
        <dbReference type="ChEBI" id="CHEBI:57945"/>
        <dbReference type="ChEBI" id="CHEBI:65315"/>
        <dbReference type="ChEBI" id="CHEBI:74447"/>
        <dbReference type="EC" id="2.1.1.74"/>
    </reaction>
</comment>
<accession>A0A921LRH1</accession>
<dbReference type="EMBL" id="DYVF01000042">
    <property type="protein sequence ID" value="HJG31000.1"/>
    <property type="molecule type" value="Genomic_DNA"/>
</dbReference>
<evidence type="ECO:0000256" key="4">
    <source>
        <dbReference type="ARBA" id="ARBA00022630"/>
    </source>
</evidence>
<dbReference type="InterPro" id="IPR036188">
    <property type="entry name" value="FAD/NAD-bd_sf"/>
</dbReference>
<keyword evidence="2 10" id="KW-0963">Cytoplasm</keyword>
<organism evidence="12 13">
    <name type="scientific">Collinsella ihumii</name>
    <dbReference type="NCBI Taxonomy" id="1720204"/>
    <lineage>
        <taxon>Bacteria</taxon>
        <taxon>Bacillati</taxon>
        <taxon>Actinomycetota</taxon>
        <taxon>Coriobacteriia</taxon>
        <taxon>Coriobacteriales</taxon>
        <taxon>Coriobacteriaceae</taxon>
        <taxon>Collinsella</taxon>
    </lineage>
</organism>
<reference evidence="12" key="1">
    <citation type="journal article" date="2021" name="PeerJ">
        <title>Extensive microbial diversity within the chicken gut microbiome revealed by metagenomics and culture.</title>
        <authorList>
            <person name="Gilroy R."/>
            <person name="Ravi A."/>
            <person name="Getino M."/>
            <person name="Pursley I."/>
            <person name="Horton D.L."/>
            <person name="Alikhan N.F."/>
            <person name="Baker D."/>
            <person name="Gharbi K."/>
            <person name="Hall N."/>
            <person name="Watson M."/>
            <person name="Adriaenssens E.M."/>
            <person name="Foster-Nyarko E."/>
            <person name="Jarju S."/>
            <person name="Secka A."/>
            <person name="Antonio M."/>
            <person name="Oren A."/>
            <person name="Chaudhuri R.R."/>
            <person name="La Ragione R."/>
            <person name="Hildebrand F."/>
            <person name="Pallen M.J."/>
        </authorList>
    </citation>
    <scope>NUCLEOTIDE SEQUENCE</scope>
    <source>
        <strain evidence="12">ChiGjej2B2-7701</strain>
    </source>
</reference>
<dbReference type="Proteomes" id="UP000746751">
    <property type="component" value="Unassembled WGS sequence"/>
</dbReference>
<dbReference type="InterPro" id="IPR040131">
    <property type="entry name" value="MnmG_N"/>
</dbReference>
<evidence type="ECO:0000259" key="11">
    <source>
        <dbReference type="Pfam" id="PF01134"/>
    </source>
</evidence>
<comment type="subcellular location">
    <subcellularLocation>
        <location evidence="10">Cytoplasm</location>
    </subcellularLocation>
</comment>
<evidence type="ECO:0000256" key="3">
    <source>
        <dbReference type="ARBA" id="ARBA00022603"/>
    </source>
</evidence>
<evidence type="ECO:0000256" key="10">
    <source>
        <dbReference type="HAMAP-Rule" id="MF_01037"/>
    </source>
</evidence>
<gene>
    <name evidence="10 12" type="primary">trmFO</name>
    <name evidence="12" type="ORF">K8U80_06350</name>
</gene>
<evidence type="ECO:0000256" key="7">
    <source>
        <dbReference type="ARBA" id="ARBA00022827"/>
    </source>
</evidence>
<comment type="cofactor">
    <cofactor evidence="1 10">
        <name>FAD</name>
        <dbReference type="ChEBI" id="CHEBI:57692"/>
    </cofactor>
</comment>
<evidence type="ECO:0000256" key="6">
    <source>
        <dbReference type="ARBA" id="ARBA00022694"/>
    </source>
</evidence>
<feature type="binding site" evidence="10">
    <location>
        <begin position="10"/>
        <end position="15"/>
    </location>
    <ligand>
        <name>FAD</name>
        <dbReference type="ChEBI" id="CHEBI:57692"/>
    </ligand>
</feature>
<dbReference type="Pfam" id="PF01134">
    <property type="entry name" value="GIDA"/>
    <property type="match status" value="1"/>
</dbReference>
<dbReference type="NCBIfam" id="TIGR00137">
    <property type="entry name" value="gid_trmFO"/>
    <property type="match status" value="1"/>
</dbReference>
<evidence type="ECO:0000256" key="9">
    <source>
        <dbReference type="ARBA" id="ARBA00023027"/>
    </source>
</evidence>
<keyword evidence="8 10" id="KW-0521">NADP</keyword>
<evidence type="ECO:0000256" key="2">
    <source>
        <dbReference type="ARBA" id="ARBA00022490"/>
    </source>
</evidence>
<dbReference type="GO" id="GO:0050660">
    <property type="term" value="F:flavin adenine dinucleotide binding"/>
    <property type="evidence" value="ECO:0007669"/>
    <property type="project" value="UniProtKB-UniRule"/>
</dbReference>
<comment type="function">
    <text evidence="10">Catalyzes the folate-dependent formation of 5-methyl-uridine at position 54 (M-5-U54) in all tRNAs.</text>
</comment>
<comment type="caution">
    <text evidence="12">The sequence shown here is derived from an EMBL/GenBank/DDBJ whole genome shotgun (WGS) entry which is preliminary data.</text>
</comment>
<keyword evidence="7 10" id="KW-0274">FAD</keyword>
<dbReference type="InterPro" id="IPR004417">
    <property type="entry name" value="TrmFO"/>
</dbReference>
<dbReference type="Gene3D" id="3.50.50.60">
    <property type="entry name" value="FAD/NAD(P)-binding domain"/>
    <property type="match status" value="2"/>
</dbReference>
<keyword evidence="3 10" id="KW-0489">Methyltransferase</keyword>
<evidence type="ECO:0000256" key="5">
    <source>
        <dbReference type="ARBA" id="ARBA00022679"/>
    </source>
</evidence>
<protein>
    <recommendedName>
        <fullName evidence="10">Methylenetetrahydrofolate--tRNA-(uracil-5-)-methyltransferase TrmFO</fullName>
        <ecNumber evidence="10">2.1.1.74</ecNumber>
    </recommendedName>
    <alternativeName>
        <fullName evidence="10">Folate-dependent tRNA (uracil-5-)-methyltransferase</fullName>
    </alternativeName>
    <alternativeName>
        <fullName evidence="10">Folate-dependent tRNA(M-5-U54)-methyltransferase</fullName>
    </alternativeName>
</protein>